<feature type="binding site" description="axial binding residue" evidence="13">
    <location>
        <position position="476"/>
    </location>
    <ligand>
        <name>heme</name>
        <dbReference type="ChEBI" id="CHEBI:30413"/>
    </ligand>
    <ligandPart>
        <name>Fe</name>
        <dbReference type="ChEBI" id="CHEBI:18248"/>
    </ligandPart>
</feature>
<dbReference type="OrthoDB" id="1470350at2759"/>
<dbReference type="SUPFAM" id="SSF48264">
    <property type="entry name" value="Cytochrome P450"/>
    <property type="match status" value="1"/>
</dbReference>
<evidence type="ECO:0000256" key="2">
    <source>
        <dbReference type="ARBA" id="ARBA00004370"/>
    </source>
</evidence>
<dbReference type="RefSeq" id="XP_043011026.1">
    <property type="nucleotide sequence ID" value="XM_043149942.1"/>
</dbReference>
<dbReference type="InterPro" id="IPR017972">
    <property type="entry name" value="Cyt_P450_CS"/>
</dbReference>
<dbReference type="Gene3D" id="1.10.630.10">
    <property type="entry name" value="Cytochrome P450"/>
    <property type="match status" value="1"/>
</dbReference>
<dbReference type="GO" id="GO:0020037">
    <property type="term" value="F:heme binding"/>
    <property type="evidence" value="ECO:0007669"/>
    <property type="project" value="InterPro"/>
</dbReference>
<keyword evidence="10 13" id="KW-0408">Iron</keyword>
<dbReference type="KEGG" id="more:E1B28_005384"/>
<dbReference type="GO" id="GO:0016705">
    <property type="term" value="F:oxidoreductase activity, acting on paired donors, with incorporation or reduction of molecular oxygen"/>
    <property type="evidence" value="ECO:0007669"/>
    <property type="project" value="InterPro"/>
</dbReference>
<keyword evidence="8" id="KW-1133">Transmembrane helix</keyword>
<comment type="caution">
    <text evidence="15">The sequence shown here is derived from an EMBL/GenBank/DDBJ whole genome shotgun (WGS) entry which is preliminary data.</text>
</comment>
<dbReference type="InterPro" id="IPR002401">
    <property type="entry name" value="Cyt_P450_E_grp-I"/>
</dbReference>
<keyword evidence="12" id="KW-0472">Membrane</keyword>
<evidence type="ECO:0000313" key="16">
    <source>
        <dbReference type="Proteomes" id="UP001049176"/>
    </source>
</evidence>
<evidence type="ECO:0000256" key="12">
    <source>
        <dbReference type="ARBA" id="ARBA00023136"/>
    </source>
</evidence>
<dbReference type="PRINTS" id="PR00385">
    <property type="entry name" value="P450"/>
</dbReference>
<name>A0A9P7S330_9AGAR</name>
<evidence type="ECO:0000256" key="6">
    <source>
        <dbReference type="ARBA" id="ARBA00022692"/>
    </source>
</evidence>
<gene>
    <name evidence="15" type="ORF">E1B28_005384</name>
</gene>
<dbReference type="EMBL" id="CM032183">
    <property type="protein sequence ID" value="KAG7094556.1"/>
    <property type="molecule type" value="Genomic_DNA"/>
</dbReference>
<dbReference type="PROSITE" id="PS00086">
    <property type="entry name" value="CYTOCHROME_P450"/>
    <property type="match status" value="1"/>
</dbReference>
<evidence type="ECO:0000256" key="8">
    <source>
        <dbReference type="ARBA" id="ARBA00022989"/>
    </source>
</evidence>
<dbReference type="Proteomes" id="UP001049176">
    <property type="component" value="Chromosome 3"/>
</dbReference>
<evidence type="ECO:0000256" key="10">
    <source>
        <dbReference type="ARBA" id="ARBA00023004"/>
    </source>
</evidence>
<comment type="cofactor">
    <cofactor evidence="1 13">
        <name>heme</name>
        <dbReference type="ChEBI" id="CHEBI:30413"/>
    </cofactor>
</comment>
<evidence type="ECO:0000256" key="4">
    <source>
        <dbReference type="ARBA" id="ARBA00010617"/>
    </source>
</evidence>
<dbReference type="PANTHER" id="PTHR24305:SF166">
    <property type="entry name" value="CYTOCHROME P450 12A4, MITOCHONDRIAL-RELATED"/>
    <property type="match status" value="1"/>
</dbReference>
<evidence type="ECO:0000256" key="11">
    <source>
        <dbReference type="ARBA" id="ARBA00023033"/>
    </source>
</evidence>
<evidence type="ECO:0000256" key="7">
    <source>
        <dbReference type="ARBA" id="ARBA00022723"/>
    </source>
</evidence>
<dbReference type="InterPro" id="IPR050121">
    <property type="entry name" value="Cytochrome_P450_monoxygenase"/>
</dbReference>
<keyword evidence="16" id="KW-1185">Reference proteome</keyword>
<dbReference type="GeneID" id="66074460"/>
<dbReference type="InterPro" id="IPR001128">
    <property type="entry name" value="Cyt_P450"/>
</dbReference>
<keyword evidence="6" id="KW-0812">Transmembrane</keyword>
<reference evidence="15" key="1">
    <citation type="journal article" date="2021" name="Genome Biol. Evol.">
        <title>The assembled and annotated genome of the fairy-ring fungus Marasmius oreades.</title>
        <authorList>
            <person name="Hiltunen M."/>
            <person name="Ament-Velasquez S.L."/>
            <person name="Johannesson H."/>
        </authorList>
    </citation>
    <scope>NUCLEOTIDE SEQUENCE</scope>
    <source>
        <strain evidence="15">03SP1</strain>
    </source>
</reference>
<dbReference type="GO" id="GO:0004497">
    <property type="term" value="F:monooxygenase activity"/>
    <property type="evidence" value="ECO:0007669"/>
    <property type="project" value="UniProtKB-KW"/>
</dbReference>
<organism evidence="15 16">
    <name type="scientific">Marasmius oreades</name>
    <name type="common">fairy-ring Marasmius</name>
    <dbReference type="NCBI Taxonomy" id="181124"/>
    <lineage>
        <taxon>Eukaryota</taxon>
        <taxon>Fungi</taxon>
        <taxon>Dikarya</taxon>
        <taxon>Basidiomycota</taxon>
        <taxon>Agaricomycotina</taxon>
        <taxon>Agaricomycetes</taxon>
        <taxon>Agaricomycetidae</taxon>
        <taxon>Agaricales</taxon>
        <taxon>Marasmiineae</taxon>
        <taxon>Marasmiaceae</taxon>
        <taxon>Marasmius</taxon>
    </lineage>
</organism>
<evidence type="ECO:0000256" key="13">
    <source>
        <dbReference type="PIRSR" id="PIRSR602401-1"/>
    </source>
</evidence>
<evidence type="ECO:0000313" key="15">
    <source>
        <dbReference type="EMBL" id="KAG7094556.1"/>
    </source>
</evidence>
<keyword evidence="9 14" id="KW-0560">Oxidoreductase</keyword>
<dbReference type="GO" id="GO:0016020">
    <property type="term" value="C:membrane"/>
    <property type="evidence" value="ECO:0007669"/>
    <property type="project" value="UniProtKB-SubCell"/>
</dbReference>
<dbReference type="GO" id="GO:0005506">
    <property type="term" value="F:iron ion binding"/>
    <property type="evidence" value="ECO:0007669"/>
    <property type="project" value="InterPro"/>
</dbReference>
<comment type="similarity">
    <text evidence="4 14">Belongs to the cytochrome P450 family.</text>
</comment>
<evidence type="ECO:0000256" key="3">
    <source>
        <dbReference type="ARBA" id="ARBA00004721"/>
    </source>
</evidence>
<comment type="pathway">
    <text evidence="3">Secondary metabolite biosynthesis; terpenoid biosynthesis.</text>
</comment>
<dbReference type="PRINTS" id="PR00463">
    <property type="entry name" value="EP450I"/>
</dbReference>
<dbReference type="InterPro" id="IPR036396">
    <property type="entry name" value="Cyt_P450_sf"/>
</dbReference>
<evidence type="ECO:0000256" key="1">
    <source>
        <dbReference type="ARBA" id="ARBA00001971"/>
    </source>
</evidence>
<keyword evidence="11 14" id="KW-0503">Monooxygenase</keyword>
<sequence>MGFNGLLQLLFLPLIVATTTALALLIRARRRSLNFLQGPPTPSTLLGFEWELRRVRSLQSFEVAWSKQYGTAYKLPGCYGEDILSVSDPRALQHIFHKGAYRFKKPGDVQHFSNHIFGPGIVTAQAENHQRQRKILNPAFSVAQIRRFASVFLTSAKSLIMKWQGELEANGGKVADVDTVKWLPNMTLDALGASIFEYQFGALDGKESSELCDIIRDLFLDSRNPTPLKMLRGASFRFLPRFMERILDAFPTKEDKRFARWLRRSQSVAGELVKMRGDGSDEKDNDLMGVVSRALYANSPEKHLSTEEALSQMATIIFAGHETSASSLNWVLYELAKHPEDQQKVFQEINALRNGTGNNGEISPKELDSLVYLNAAIKESLRLHPIVPELFREAIIDEVIPLEYPVIDASGSVLSEIPVVKGQRIFADITTYNRLKQVWGEDAEIWNPDRFVDSKMHTTLGVFGNLMTFSGGIRGCIGWRFA</sequence>
<dbReference type="Pfam" id="PF00067">
    <property type="entry name" value="p450"/>
    <property type="match status" value="1"/>
</dbReference>
<accession>A0A9P7S330</accession>
<proteinExistence type="inferred from homology"/>
<protein>
    <recommendedName>
        <fullName evidence="17">Cytochrome P450</fullName>
    </recommendedName>
</protein>
<dbReference type="AlphaFoldDB" id="A0A9P7S330"/>
<keyword evidence="7 13" id="KW-0479">Metal-binding</keyword>
<evidence type="ECO:0000256" key="5">
    <source>
        <dbReference type="ARBA" id="ARBA00022617"/>
    </source>
</evidence>
<dbReference type="PANTHER" id="PTHR24305">
    <property type="entry name" value="CYTOCHROME P450"/>
    <property type="match status" value="1"/>
</dbReference>
<comment type="subcellular location">
    <subcellularLocation>
        <location evidence="2">Membrane</location>
    </subcellularLocation>
</comment>
<evidence type="ECO:0000256" key="9">
    <source>
        <dbReference type="ARBA" id="ARBA00023002"/>
    </source>
</evidence>
<evidence type="ECO:0000256" key="14">
    <source>
        <dbReference type="RuleBase" id="RU000461"/>
    </source>
</evidence>
<keyword evidence="5 13" id="KW-0349">Heme</keyword>
<evidence type="ECO:0008006" key="17">
    <source>
        <dbReference type="Google" id="ProtNLM"/>
    </source>
</evidence>